<evidence type="ECO:0000259" key="3">
    <source>
        <dbReference type="Pfam" id="PF07850"/>
    </source>
</evidence>
<evidence type="ECO:0000256" key="1">
    <source>
        <dbReference type="SAM" id="Phobius"/>
    </source>
</evidence>
<dbReference type="GO" id="GO:0009897">
    <property type="term" value="C:external side of plasma membrane"/>
    <property type="evidence" value="ECO:0007669"/>
    <property type="project" value="TreeGrafter"/>
</dbReference>
<feature type="chain" id="PRO_5041228754" description="Renin receptor-like C-terminal transmembrane spanning segment domain-containing protein" evidence="2">
    <location>
        <begin position="17"/>
        <end position="324"/>
    </location>
</feature>
<dbReference type="GO" id="GO:0030177">
    <property type="term" value="P:positive regulation of Wnt signaling pathway"/>
    <property type="evidence" value="ECO:0007669"/>
    <property type="project" value="TreeGrafter"/>
</dbReference>
<feature type="domain" description="Renin receptor-like C-terminal transmembrane spanning segment" evidence="3">
    <location>
        <begin position="248"/>
        <end position="323"/>
    </location>
</feature>
<keyword evidence="5" id="KW-1185">Reference proteome</keyword>
<keyword evidence="1" id="KW-1133">Transmembrane helix</keyword>
<organism evidence="4 5">
    <name type="scientific">Cylicocyclus nassatus</name>
    <name type="common">Nematode worm</name>
    <dbReference type="NCBI Taxonomy" id="53992"/>
    <lineage>
        <taxon>Eukaryota</taxon>
        <taxon>Metazoa</taxon>
        <taxon>Ecdysozoa</taxon>
        <taxon>Nematoda</taxon>
        <taxon>Chromadorea</taxon>
        <taxon>Rhabditida</taxon>
        <taxon>Rhabditina</taxon>
        <taxon>Rhabditomorpha</taxon>
        <taxon>Strongyloidea</taxon>
        <taxon>Strongylidae</taxon>
        <taxon>Cylicocyclus</taxon>
    </lineage>
</organism>
<evidence type="ECO:0000256" key="2">
    <source>
        <dbReference type="SAM" id="SignalP"/>
    </source>
</evidence>
<dbReference type="GO" id="GO:0038023">
    <property type="term" value="F:signaling receptor activity"/>
    <property type="evidence" value="ECO:0007669"/>
    <property type="project" value="InterPro"/>
</dbReference>
<dbReference type="InterPro" id="IPR012493">
    <property type="entry name" value="Renin_rcpt"/>
</dbReference>
<keyword evidence="2" id="KW-0732">Signal</keyword>
<dbReference type="PANTHER" id="PTHR13351">
    <property type="entry name" value="RENIN RECEPTOR"/>
    <property type="match status" value="1"/>
</dbReference>
<dbReference type="Proteomes" id="UP001176961">
    <property type="component" value="Unassembled WGS sequence"/>
</dbReference>
<sequence length="324" mass="35559">MKEATLLLLLAAGSFASVIEFVSLPNTISLSSTSSELRSSQLPLLNENILGLTTEPVRGLQVKSDLFTRPRAVAIIEVDGIDRLEKGNNDIYKLKEGTIDWNRLDEKLASVFGADREFATLNSKGISGSTIAEEASKQKDSNVIRTDIGALREELQNVYRLASAVSARKAKFDVANSADVYRMKISGLSDGSASKQKEAVEDIRNAVNELASALKKVYGDQVIVEVVCNPVMVKDENHSQQHGEVRTKRAAPATTTDTNLERWRKALNVYKFTSTDYPAIFAIFAGLTIILALAVLYTVVGMMSMDPSKDSIIYRMTTTRMKKA</sequence>
<gene>
    <name evidence="4" type="ORF">CYNAS_LOCUS17348</name>
</gene>
<evidence type="ECO:0000313" key="4">
    <source>
        <dbReference type="EMBL" id="CAJ0605365.1"/>
    </source>
</evidence>
<accession>A0AA36H757</accession>
<feature type="signal peptide" evidence="2">
    <location>
        <begin position="1"/>
        <end position="16"/>
    </location>
</feature>
<comment type="caution">
    <text evidence="4">The sequence shown here is derived from an EMBL/GenBank/DDBJ whole genome shotgun (WGS) entry which is preliminary data.</text>
</comment>
<proteinExistence type="predicted"/>
<keyword evidence="1" id="KW-0472">Membrane</keyword>
<dbReference type="Pfam" id="PF07850">
    <property type="entry name" value="Renin_r"/>
    <property type="match status" value="1"/>
</dbReference>
<protein>
    <recommendedName>
        <fullName evidence="3">Renin receptor-like C-terminal transmembrane spanning segment domain-containing protein</fullName>
    </recommendedName>
</protein>
<evidence type="ECO:0000313" key="5">
    <source>
        <dbReference type="Proteomes" id="UP001176961"/>
    </source>
</evidence>
<dbReference type="InterPro" id="IPR056780">
    <property type="entry name" value="Renin_r_C"/>
</dbReference>
<reference evidence="4" key="1">
    <citation type="submission" date="2023-07" db="EMBL/GenBank/DDBJ databases">
        <authorList>
            <consortium name="CYATHOMIX"/>
        </authorList>
    </citation>
    <scope>NUCLEOTIDE SEQUENCE</scope>
    <source>
        <strain evidence="4">N/A</strain>
    </source>
</reference>
<feature type="transmembrane region" description="Helical" evidence="1">
    <location>
        <begin position="277"/>
        <end position="300"/>
    </location>
</feature>
<dbReference type="PANTHER" id="PTHR13351:SF1">
    <property type="entry name" value="RENIN RECEPTOR"/>
    <property type="match status" value="1"/>
</dbReference>
<dbReference type="AlphaFoldDB" id="A0AA36H757"/>
<dbReference type="EMBL" id="CATQJL010000316">
    <property type="protein sequence ID" value="CAJ0605365.1"/>
    <property type="molecule type" value="Genomic_DNA"/>
</dbReference>
<name>A0AA36H757_CYLNA</name>
<keyword evidence="1" id="KW-0812">Transmembrane</keyword>